<evidence type="ECO:0000256" key="3">
    <source>
        <dbReference type="ARBA" id="ARBA00022529"/>
    </source>
</evidence>
<dbReference type="GO" id="GO:0005794">
    <property type="term" value="C:Golgi apparatus"/>
    <property type="evidence" value="ECO:0007669"/>
    <property type="project" value="Ensembl"/>
</dbReference>
<dbReference type="PANTHER" id="PTHR19441:SF44">
    <property type="entry name" value="ANTILEUKOPROTEINASE"/>
    <property type="match status" value="1"/>
</dbReference>
<comment type="subcellular location">
    <subcellularLocation>
        <location evidence="1">Secreted</location>
    </subcellularLocation>
</comment>
<dbReference type="SMART" id="SM00217">
    <property type="entry name" value="WAP"/>
    <property type="match status" value="2"/>
</dbReference>
<dbReference type="RefSeq" id="XP_042786051.1">
    <property type="nucleotide sequence ID" value="XM_042930117.1"/>
</dbReference>
<sequence length="131" mass="13897">MQSGGLFPLVLLALGTLVPWTVEGAGNSLKAGACPPVKPGRCLNVFETPECQSDWQCPGRKICCSDACGIRCLDPVISDQTCMKPGKCPVVNGRCLILNPPNHCETDQQCVGDFKCCRGLCGKACVEPEQA</sequence>
<evidence type="ECO:0000259" key="9">
    <source>
        <dbReference type="PROSITE" id="PS51390"/>
    </source>
</evidence>
<dbReference type="AlphaFoldDB" id="A0A8C8WLV8"/>
<feature type="chain" id="PRO_5034145496" evidence="8">
    <location>
        <begin position="25"/>
        <end position="131"/>
    </location>
</feature>
<dbReference type="GO" id="GO:0003729">
    <property type="term" value="F:mRNA binding"/>
    <property type="evidence" value="ECO:0007669"/>
    <property type="project" value="Ensembl"/>
</dbReference>
<dbReference type="GeneID" id="122214891"/>
<dbReference type="PROSITE" id="PS51390">
    <property type="entry name" value="WAP"/>
    <property type="match status" value="2"/>
</dbReference>
<dbReference type="Ensembl" id="ENSPLOT00000006643.1">
    <property type="protein sequence ID" value="ENSPLOP00000006016.1"/>
    <property type="gene ID" value="ENSPLOG00000004378.1"/>
</dbReference>
<keyword evidence="3" id="KW-0929">Antimicrobial</keyword>
<evidence type="ECO:0000256" key="8">
    <source>
        <dbReference type="SAM" id="SignalP"/>
    </source>
</evidence>
<evidence type="ECO:0000256" key="6">
    <source>
        <dbReference type="ARBA" id="ARBA00023022"/>
    </source>
</evidence>
<proteinExistence type="predicted"/>
<keyword evidence="4" id="KW-0646">Protease inhibitor</keyword>
<organism evidence="10 11">
    <name type="scientific">Panthera leo</name>
    <name type="common">Lion</name>
    <dbReference type="NCBI Taxonomy" id="9689"/>
    <lineage>
        <taxon>Eukaryota</taxon>
        <taxon>Metazoa</taxon>
        <taxon>Chordata</taxon>
        <taxon>Craniata</taxon>
        <taxon>Vertebrata</taxon>
        <taxon>Euteleostomi</taxon>
        <taxon>Mammalia</taxon>
        <taxon>Eutheria</taxon>
        <taxon>Laurasiatheria</taxon>
        <taxon>Carnivora</taxon>
        <taxon>Feliformia</taxon>
        <taxon>Felidae</taxon>
        <taxon>Pantherinae</taxon>
        <taxon>Panthera</taxon>
    </lineage>
</organism>
<dbReference type="InterPro" id="IPR036645">
    <property type="entry name" value="Elafin-like_sf"/>
</dbReference>
<reference evidence="10" key="3">
    <citation type="submission" date="2025-09" db="UniProtKB">
        <authorList>
            <consortium name="Ensembl"/>
        </authorList>
    </citation>
    <scope>IDENTIFICATION</scope>
</reference>
<evidence type="ECO:0000256" key="2">
    <source>
        <dbReference type="ARBA" id="ARBA00022525"/>
    </source>
</evidence>
<feature type="domain" description="WAP" evidence="9">
    <location>
        <begin position="81"/>
        <end position="129"/>
    </location>
</feature>
<dbReference type="CTD" id="6590"/>
<dbReference type="FunFam" id="4.10.75.10:FF:000001">
    <property type="entry name" value="Anosmin 1"/>
    <property type="match status" value="2"/>
</dbReference>
<dbReference type="CDD" id="cd00199">
    <property type="entry name" value="WAP"/>
    <property type="match status" value="1"/>
</dbReference>
<dbReference type="GO" id="GO:0003677">
    <property type="term" value="F:DNA binding"/>
    <property type="evidence" value="ECO:0007669"/>
    <property type="project" value="Ensembl"/>
</dbReference>
<feature type="signal peptide" evidence="8">
    <location>
        <begin position="1"/>
        <end position="24"/>
    </location>
</feature>
<dbReference type="InterPro" id="IPR008197">
    <property type="entry name" value="WAP_dom"/>
</dbReference>
<keyword evidence="5 8" id="KW-0732">Signal</keyword>
<dbReference type="GO" id="GO:0045087">
    <property type="term" value="P:innate immune response"/>
    <property type="evidence" value="ECO:0007669"/>
    <property type="project" value="TreeGrafter"/>
</dbReference>
<evidence type="ECO:0000256" key="4">
    <source>
        <dbReference type="ARBA" id="ARBA00022690"/>
    </source>
</evidence>
<reference evidence="10" key="2">
    <citation type="submission" date="2025-08" db="UniProtKB">
        <authorList>
            <consortium name="Ensembl"/>
        </authorList>
    </citation>
    <scope>IDENTIFICATION</scope>
</reference>
<evidence type="ECO:0000313" key="10">
    <source>
        <dbReference type="Ensembl" id="ENSPLOP00000006016.1"/>
    </source>
</evidence>
<dbReference type="Pfam" id="PF00095">
    <property type="entry name" value="WAP"/>
    <property type="match status" value="2"/>
</dbReference>
<dbReference type="SUPFAM" id="SSF57256">
    <property type="entry name" value="Elafin-like"/>
    <property type="match status" value="2"/>
</dbReference>
<dbReference type="GO" id="GO:0051851">
    <property type="term" value="P:host-mediated perturbation of symbiont process"/>
    <property type="evidence" value="ECO:0007669"/>
    <property type="project" value="Ensembl"/>
</dbReference>
<dbReference type="GO" id="GO:0005615">
    <property type="term" value="C:extracellular space"/>
    <property type="evidence" value="ECO:0007669"/>
    <property type="project" value="Ensembl"/>
</dbReference>
<evidence type="ECO:0000256" key="7">
    <source>
        <dbReference type="ARBA" id="ARBA00023157"/>
    </source>
</evidence>
<dbReference type="Proteomes" id="UP000694399">
    <property type="component" value="Chromosome B1"/>
</dbReference>
<accession>A0A8C8WLV8</accession>
<dbReference type="GO" id="GO:0004867">
    <property type="term" value="F:serine-type endopeptidase inhibitor activity"/>
    <property type="evidence" value="ECO:0007669"/>
    <property type="project" value="Ensembl"/>
</dbReference>
<dbReference type="GeneTree" id="ENSGT00730000111217"/>
<evidence type="ECO:0000256" key="1">
    <source>
        <dbReference type="ARBA" id="ARBA00004613"/>
    </source>
</evidence>
<dbReference type="PANTHER" id="PTHR19441">
    <property type="entry name" value="WHEY ACDIC PROTEIN WAP"/>
    <property type="match status" value="1"/>
</dbReference>
<keyword evidence="11" id="KW-1185">Reference proteome</keyword>
<dbReference type="Gene3D" id="4.10.75.10">
    <property type="entry name" value="Elafin-like"/>
    <property type="match status" value="2"/>
</dbReference>
<protein>
    <submittedName>
        <fullName evidence="10">Secretory leukocyte peptidase inhibitor</fullName>
    </submittedName>
</protein>
<feature type="domain" description="WAP" evidence="9">
    <location>
        <begin position="27"/>
        <end position="76"/>
    </location>
</feature>
<name>A0A8C8WLV8_PANLE</name>
<dbReference type="InterPro" id="IPR050514">
    <property type="entry name" value="WAP_four-disulfide_core"/>
</dbReference>
<reference evidence="10" key="1">
    <citation type="journal article" date="2019" name="bioRxiv">
        <title>Long live the king: chromosome-level assembly of the lion (Panthera leo) using linked-read, Hi-C, and long read data.</title>
        <authorList>
            <person name="Armstrong E.E."/>
            <person name="Taylor R.W."/>
            <person name="Miller D.E."/>
            <person name="Kaelin C."/>
            <person name="Barsh G."/>
            <person name="Hadly E.A."/>
            <person name="Petrov D."/>
        </authorList>
    </citation>
    <scope>NUCLEOTIDE SEQUENCE [LARGE SCALE GENOMIC DNA]</scope>
</reference>
<evidence type="ECO:0000313" key="11">
    <source>
        <dbReference type="Proteomes" id="UP000694399"/>
    </source>
</evidence>
<dbReference type="GO" id="GO:0019731">
    <property type="term" value="P:antibacterial humoral response"/>
    <property type="evidence" value="ECO:0007669"/>
    <property type="project" value="Ensembl"/>
</dbReference>
<keyword evidence="7" id="KW-1015">Disulfide bond</keyword>
<dbReference type="GO" id="GO:0019899">
    <property type="term" value="F:enzyme binding"/>
    <property type="evidence" value="ECO:0007669"/>
    <property type="project" value="Ensembl"/>
</dbReference>
<keyword evidence="2" id="KW-0964">Secreted</keyword>
<dbReference type="KEGG" id="plez:122214891"/>
<keyword evidence="6" id="KW-0044">Antibiotic</keyword>
<evidence type="ECO:0000256" key="5">
    <source>
        <dbReference type="ARBA" id="ARBA00022729"/>
    </source>
</evidence>
<dbReference type="GO" id="GO:0045071">
    <property type="term" value="P:negative regulation of viral genome replication"/>
    <property type="evidence" value="ECO:0007669"/>
    <property type="project" value="Ensembl"/>
</dbReference>
<dbReference type="OMA" id="NLKCCKG"/>
<dbReference type="PRINTS" id="PR00003">
    <property type="entry name" value="4DISULPHCORE"/>
</dbReference>
<gene>
    <name evidence="10" type="primary">SLPI</name>
</gene>